<evidence type="ECO:0000313" key="8">
    <source>
        <dbReference type="EMBL" id="GJM64116.1"/>
    </source>
</evidence>
<dbReference type="Proteomes" id="UP001310022">
    <property type="component" value="Unassembled WGS sequence"/>
</dbReference>
<dbReference type="InterPro" id="IPR050189">
    <property type="entry name" value="MFS_Efflux_Transporters"/>
</dbReference>
<dbReference type="PANTHER" id="PTHR43124:SF3">
    <property type="entry name" value="CHLORAMPHENICOL EFFLUX PUMP RV0191"/>
    <property type="match status" value="1"/>
</dbReference>
<dbReference type="Pfam" id="PF07690">
    <property type="entry name" value="MFS_1"/>
    <property type="match status" value="1"/>
</dbReference>
<feature type="transmembrane region" description="Helical" evidence="6">
    <location>
        <begin position="320"/>
        <end position="338"/>
    </location>
</feature>
<dbReference type="PANTHER" id="PTHR43124">
    <property type="entry name" value="PURINE EFFLUX PUMP PBUE"/>
    <property type="match status" value="1"/>
</dbReference>
<evidence type="ECO:0000259" key="7">
    <source>
        <dbReference type="PROSITE" id="PS50850"/>
    </source>
</evidence>
<dbReference type="GO" id="GO:0005886">
    <property type="term" value="C:plasma membrane"/>
    <property type="evidence" value="ECO:0007669"/>
    <property type="project" value="UniProtKB-SubCell"/>
</dbReference>
<organism evidence="8 9">
    <name type="scientific">Persicobacter diffluens</name>
    <dbReference type="NCBI Taxonomy" id="981"/>
    <lineage>
        <taxon>Bacteria</taxon>
        <taxon>Pseudomonadati</taxon>
        <taxon>Bacteroidota</taxon>
        <taxon>Cytophagia</taxon>
        <taxon>Cytophagales</taxon>
        <taxon>Persicobacteraceae</taxon>
        <taxon>Persicobacter</taxon>
    </lineage>
</organism>
<keyword evidence="3 6" id="KW-0812">Transmembrane</keyword>
<accession>A0AAN4W1T6</accession>
<dbReference type="Gene3D" id="1.20.1250.20">
    <property type="entry name" value="MFS general substrate transporter like domains"/>
    <property type="match status" value="2"/>
</dbReference>
<evidence type="ECO:0000256" key="3">
    <source>
        <dbReference type="ARBA" id="ARBA00022692"/>
    </source>
</evidence>
<dbReference type="InterPro" id="IPR011701">
    <property type="entry name" value="MFS"/>
</dbReference>
<feature type="domain" description="Major facilitator superfamily (MFS) profile" evidence="7">
    <location>
        <begin position="1"/>
        <end position="368"/>
    </location>
</feature>
<gene>
    <name evidence="8" type="ORF">PEDI_46680</name>
</gene>
<dbReference type="EMBL" id="BQKE01000004">
    <property type="protein sequence ID" value="GJM64116.1"/>
    <property type="molecule type" value="Genomic_DNA"/>
</dbReference>
<feature type="transmembrane region" description="Helical" evidence="6">
    <location>
        <begin position="20"/>
        <end position="43"/>
    </location>
</feature>
<reference evidence="8 9" key="1">
    <citation type="submission" date="2021-12" db="EMBL/GenBank/DDBJ databases">
        <title>Genome sequencing of bacteria with rrn-lacking chromosome and rrn-plasmid.</title>
        <authorList>
            <person name="Anda M."/>
            <person name="Iwasaki W."/>
        </authorList>
    </citation>
    <scope>NUCLEOTIDE SEQUENCE [LARGE SCALE GENOMIC DNA]</scope>
    <source>
        <strain evidence="8 9">NBRC 15940</strain>
    </source>
</reference>
<proteinExistence type="predicted"/>
<feature type="transmembrane region" description="Helical" evidence="6">
    <location>
        <begin position="113"/>
        <end position="138"/>
    </location>
</feature>
<keyword evidence="9" id="KW-1185">Reference proteome</keyword>
<sequence length="380" mass="41730">MGQAFFLSLFVAHFMEKTGLSALQLNVLYTLASLSSAVLLVFVGPLMDRLDLRKFSWGAGIGGGLACLMMAHLSNGWMYYLGIFGLRFFGQGFLPLIGMTAMGKYFEADRGKALSFTMFGMSVAEMLVPALVLAILGMGQWANLWYGLGFFEALFFPLLCWLLVGKDDKFLNFKQNGSSKNGPAFIQTLVRRPVFWIYSLVFVLSPMLNAGFLLNSKQFLDYKNWSMEFFAFAFVFFGIGRIAGALVGGPLVDRLTARKLAVWVLLPSLTLFPLILIPEQWVLLVFLFSLGANLSFANVVGTSFWAEVFGPENVGTCRSLTSTMMVLVTAVAPTIFAVGYQYGIAFFLAGFGLFLPVISILAGIFGSRGNSSTVNLMTKD</sequence>
<dbReference type="AlphaFoldDB" id="A0AAN4W1T6"/>
<dbReference type="SUPFAM" id="SSF103473">
    <property type="entry name" value="MFS general substrate transporter"/>
    <property type="match status" value="1"/>
</dbReference>
<dbReference type="PROSITE" id="PS50850">
    <property type="entry name" value="MFS"/>
    <property type="match status" value="1"/>
</dbReference>
<comment type="subcellular location">
    <subcellularLocation>
        <location evidence="1">Cell membrane</location>
        <topology evidence="1">Multi-pass membrane protein</topology>
    </subcellularLocation>
</comment>
<evidence type="ECO:0000256" key="4">
    <source>
        <dbReference type="ARBA" id="ARBA00022989"/>
    </source>
</evidence>
<feature type="transmembrane region" description="Helical" evidence="6">
    <location>
        <begin position="283"/>
        <end position="308"/>
    </location>
</feature>
<keyword evidence="2" id="KW-1003">Cell membrane</keyword>
<evidence type="ECO:0000256" key="5">
    <source>
        <dbReference type="ARBA" id="ARBA00023136"/>
    </source>
</evidence>
<feature type="transmembrane region" description="Helical" evidence="6">
    <location>
        <begin position="229"/>
        <end position="248"/>
    </location>
</feature>
<protein>
    <submittedName>
        <fullName evidence="8">MFS transporter</fullName>
    </submittedName>
</protein>
<evidence type="ECO:0000256" key="2">
    <source>
        <dbReference type="ARBA" id="ARBA00022475"/>
    </source>
</evidence>
<evidence type="ECO:0000256" key="1">
    <source>
        <dbReference type="ARBA" id="ARBA00004651"/>
    </source>
</evidence>
<name>A0AAN4W1T6_9BACT</name>
<keyword evidence="4 6" id="KW-1133">Transmembrane helix</keyword>
<keyword evidence="5 6" id="KW-0472">Membrane</keyword>
<dbReference type="GO" id="GO:0022857">
    <property type="term" value="F:transmembrane transporter activity"/>
    <property type="evidence" value="ECO:0007669"/>
    <property type="project" value="InterPro"/>
</dbReference>
<feature type="transmembrane region" description="Helical" evidence="6">
    <location>
        <begin position="144"/>
        <end position="164"/>
    </location>
</feature>
<feature type="transmembrane region" description="Helical" evidence="6">
    <location>
        <begin position="195"/>
        <end position="214"/>
    </location>
</feature>
<evidence type="ECO:0000313" key="9">
    <source>
        <dbReference type="Proteomes" id="UP001310022"/>
    </source>
</evidence>
<feature type="transmembrane region" description="Helical" evidence="6">
    <location>
        <begin position="344"/>
        <end position="365"/>
    </location>
</feature>
<comment type="caution">
    <text evidence="8">The sequence shown here is derived from an EMBL/GenBank/DDBJ whole genome shotgun (WGS) entry which is preliminary data.</text>
</comment>
<feature type="transmembrane region" description="Helical" evidence="6">
    <location>
        <begin position="79"/>
        <end position="101"/>
    </location>
</feature>
<evidence type="ECO:0000256" key="6">
    <source>
        <dbReference type="SAM" id="Phobius"/>
    </source>
</evidence>
<feature type="transmembrane region" description="Helical" evidence="6">
    <location>
        <begin position="260"/>
        <end position="277"/>
    </location>
</feature>
<dbReference type="InterPro" id="IPR020846">
    <property type="entry name" value="MFS_dom"/>
</dbReference>
<dbReference type="InterPro" id="IPR036259">
    <property type="entry name" value="MFS_trans_sf"/>
</dbReference>